<gene>
    <name evidence="3" type="ORF">LMG27177_05719</name>
</gene>
<dbReference type="InterPro" id="IPR029058">
    <property type="entry name" value="AB_hydrolase_fold"/>
</dbReference>
<proteinExistence type="predicted"/>
<feature type="domain" description="AB hydrolase-1" evidence="2">
    <location>
        <begin position="46"/>
        <end position="258"/>
    </location>
</feature>
<sequence length="265" mass="27674">MNSLFLRKSATYVAAALLPVFLQISPARAAGSGDSVAEAMSAKPSIVLVHGAFADGSSWDKIVPILQQKGYTVVAVQNPLSSLADDVAATKRVIDAQPGQVVLVGHSWAGVVITEAGNNDKVKSLVYVAAFAPAEGESIADITKDAPPPPYAKSLVPDEGGFLTLTPAAVATYFAQDLSPATARTLAATQGSWQSHCLQDKVTTAAWKTRPSWAVVARNDRMIPATFERAMAQKIGAHVTEVDSSHVAMLAKPGAVAAVIEEASR</sequence>
<protein>
    <recommendedName>
        <fullName evidence="2">AB hydrolase-1 domain-containing protein</fullName>
    </recommendedName>
</protein>
<dbReference type="EMBL" id="CADIKI010000020">
    <property type="protein sequence ID" value="CAB3804676.1"/>
    <property type="molecule type" value="Genomic_DNA"/>
</dbReference>
<dbReference type="Gene3D" id="3.40.50.1820">
    <property type="entry name" value="alpha/beta hydrolase"/>
    <property type="match status" value="1"/>
</dbReference>
<dbReference type="InterPro" id="IPR000073">
    <property type="entry name" value="AB_hydrolase_1"/>
</dbReference>
<accession>A0A6J5GQL8</accession>
<dbReference type="PANTHER" id="PTHR37017:SF11">
    <property type="entry name" value="ESTERASE_LIPASE_THIOESTERASE DOMAIN-CONTAINING PROTEIN"/>
    <property type="match status" value="1"/>
</dbReference>
<evidence type="ECO:0000259" key="2">
    <source>
        <dbReference type="Pfam" id="PF12697"/>
    </source>
</evidence>
<dbReference type="SUPFAM" id="SSF53474">
    <property type="entry name" value="alpha/beta-Hydrolases"/>
    <property type="match status" value="1"/>
</dbReference>
<dbReference type="PANTHER" id="PTHR37017">
    <property type="entry name" value="AB HYDROLASE-1 DOMAIN-CONTAINING PROTEIN-RELATED"/>
    <property type="match status" value="1"/>
</dbReference>
<keyword evidence="4" id="KW-1185">Reference proteome</keyword>
<reference evidence="3 4" key="1">
    <citation type="submission" date="2020-04" db="EMBL/GenBank/DDBJ databases">
        <authorList>
            <person name="De Canck E."/>
        </authorList>
    </citation>
    <scope>NUCLEOTIDE SEQUENCE [LARGE SCALE GENOMIC DNA]</scope>
    <source>
        <strain evidence="3 4">LMG 27177</strain>
    </source>
</reference>
<evidence type="ECO:0000256" key="1">
    <source>
        <dbReference type="SAM" id="SignalP"/>
    </source>
</evidence>
<name>A0A6J5GQL8_9BURK</name>
<dbReference type="InterPro" id="IPR052897">
    <property type="entry name" value="Sec-Metab_Biosynth_Hydrolase"/>
</dbReference>
<feature type="chain" id="PRO_5026817931" description="AB hydrolase-1 domain-containing protein" evidence="1">
    <location>
        <begin position="30"/>
        <end position="265"/>
    </location>
</feature>
<dbReference type="Pfam" id="PF12697">
    <property type="entry name" value="Abhydrolase_6"/>
    <property type="match status" value="1"/>
</dbReference>
<feature type="signal peptide" evidence="1">
    <location>
        <begin position="1"/>
        <end position="29"/>
    </location>
</feature>
<organism evidence="3 4">
    <name type="scientific">Paraburkholderia fynbosensis</name>
    <dbReference type="NCBI Taxonomy" id="1200993"/>
    <lineage>
        <taxon>Bacteria</taxon>
        <taxon>Pseudomonadati</taxon>
        <taxon>Pseudomonadota</taxon>
        <taxon>Betaproteobacteria</taxon>
        <taxon>Burkholderiales</taxon>
        <taxon>Burkholderiaceae</taxon>
        <taxon>Paraburkholderia</taxon>
    </lineage>
</organism>
<keyword evidence="1" id="KW-0732">Signal</keyword>
<evidence type="ECO:0000313" key="3">
    <source>
        <dbReference type="EMBL" id="CAB3804676.1"/>
    </source>
</evidence>
<dbReference type="AlphaFoldDB" id="A0A6J5GQL8"/>
<evidence type="ECO:0000313" key="4">
    <source>
        <dbReference type="Proteomes" id="UP000494252"/>
    </source>
</evidence>
<dbReference type="Proteomes" id="UP000494252">
    <property type="component" value="Unassembled WGS sequence"/>
</dbReference>